<gene>
    <name evidence="11" type="ORF">Daesc_004648</name>
</gene>
<evidence type="ECO:0000256" key="6">
    <source>
        <dbReference type="ARBA" id="ARBA00022989"/>
    </source>
</evidence>
<evidence type="ECO:0000256" key="4">
    <source>
        <dbReference type="ARBA" id="ARBA00022741"/>
    </source>
</evidence>
<dbReference type="InterPro" id="IPR051694">
    <property type="entry name" value="Immunoregulatory_rcpt-like"/>
</dbReference>
<dbReference type="EMBL" id="JBANMG010000004">
    <property type="protein sequence ID" value="KAK6954680.1"/>
    <property type="molecule type" value="Genomic_DNA"/>
</dbReference>
<organism evidence="11 12">
    <name type="scientific">Daldinia eschscholtzii</name>
    <dbReference type="NCBI Taxonomy" id="292717"/>
    <lineage>
        <taxon>Eukaryota</taxon>
        <taxon>Fungi</taxon>
        <taxon>Dikarya</taxon>
        <taxon>Ascomycota</taxon>
        <taxon>Pezizomycotina</taxon>
        <taxon>Sordariomycetes</taxon>
        <taxon>Xylariomycetidae</taxon>
        <taxon>Xylariales</taxon>
        <taxon>Hypoxylaceae</taxon>
        <taxon>Daldinia</taxon>
    </lineage>
</organism>
<keyword evidence="3 9" id="KW-0812">Transmembrane</keyword>
<reference evidence="11 12" key="1">
    <citation type="journal article" date="2024" name="Front Chem Biol">
        <title>Unveiling the potential of Daldinia eschscholtzii MFLUCC 19-0629 through bioactivity and bioinformatics studies for enhanced sustainable agriculture production.</title>
        <authorList>
            <person name="Brooks S."/>
            <person name="Weaver J.A."/>
            <person name="Klomchit A."/>
            <person name="Alharthi S.A."/>
            <person name="Onlamun T."/>
            <person name="Nurani R."/>
            <person name="Vong T.K."/>
            <person name="Alberti F."/>
            <person name="Greco C."/>
        </authorList>
    </citation>
    <scope>NUCLEOTIDE SEQUENCE [LARGE SCALE GENOMIC DNA]</scope>
    <source>
        <strain evidence="11">MFLUCC 19-0629</strain>
    </source>
</reference>
<name>A0AAX6MPU0_9PEZI</name>
<evidence type="ECO:0000259" key="10">
    <source>
        <dbReference type="Pfam" id="PF21314"/>
    </source>
</evidence>
<dbReference type="Pfam" id="PF21314">
    <property type="entry name" value="TM_ErbB1"/>
    <property type="match status" value="1"/>
</dbReference>
<feature type="compositionally biased region" description="Basic and acidic residues" evidence="8">
    <location>
        <begin position="198"/>
        <end position="208"/>
    </location>
</feature>
<dbReference type="GO" id="GO:0016020">
    <property type="term" value="C:membrane"/>
    <property type="evidence" value="ECO:0007669"/>
    <property type="project" value="UniProtKB-SubCell"/>
</dbReference>
<evidence type="ECO:0000256" key="2">
    <source>
        <dbReference type="ARBA" id="ARBA00022553"/>
    </source>
</evidence>
<sequence>MKSALRLATLSYAITNVDASLLLPSGHQAGNWGPAKDAVAASPIDPVGWAPKPTAPPAAEPLDFQLRRRQDRTTTTTTASIATCGYPADNISVSFLSCGKETGSRTIATIPPPNWAPPSDTPSQSTSDQFPTGTDPTNVVTVTVAPSTSSSPDPIVADQGSSNSSRAGAIAGGVVGGVAALSLIAVAVFFCLRRRQSKKDEAEGKEIEGSPPFQPRDYPRNSVYGGGLPEPQYQSDFYGELPPQMAQTSTQHVMSYPQPTHFEPVAMPREHREHRDHRDYRDHRDCRDHRDHRDQRDQRNSQVQAIPSTFVPAARKPSEDDIVSPITPGDQLNPADDPATYTWISNPTPPPQSEYSQFSPPPPAHFQSYRPYPGT</sequence>
<comment type="subcellular location">
    <subcellularLocation>
        <location evidence="1">Membrane</location>
        <topology evidence="1">Single-pass membrane protein</topology>
    </subcellularLocation>
</comment>
<feature type="region of interest" description="Disordered" evidence="8">
    <location>
        <begin position="198"/>
        <end position="240"/>
    </location>
</feature>
<keyword evidence="4" id="KW-0547">Nucleotide-binding</keyword>
<feature type="region of interest" description="Disordered" evidence="8">
    <location>
        <begin position="258"/>
        <end position="375"/>
    </location>
</feature>
<feature type="compositionally biased region" description="Low complexity" evidence="8">
    <location>
        <begin position="121"/>
        <end position="152"/>
    </location>
</feature>
<evidence type="ECO:0000313" key="12">
    <source>
        <dbReference type="Proteomes" id="UP001369815"/>
    </source>
</evidence>
<keyword evidence="12" id="KW-1185">Reference proteome</keyword>
<proteinExistence type="predicted"/>
<feature type="compositionally biased region" description="Pro residues" evidence="8">
    <location>
        <begin position="110"/>
        <end position="120"/>
    </location>
</feature>
<keyword evidence="5" id="KW-0067">ATP-binding</keyword>
<dbReference type="AlphaFoldDB" id="A0AAX6MPU0"/>
<evidence type="ECO:0000256" key="7">
    <source>
        <dbReference type="ARBA" id="ARBA00023136"/>
    </source>
</evidence>
<evidence type="ECO:0000256" key="1">
    <source>
        <dbReference type="ARBA" id="ARBA00004167"/>
    </source>
</evidence>
<evidence type="ECO:0000256" key="5">
    <source>
        <dbReference type="ARBA" id="ARBA00022840"/>
    </source>
</evidence>
<dbReference type="GO" id="GO:0005524">
    <property type="term" value="F:ATP binding"/>
    <property type="evidence" value="ECO:0007669"/>
    <property type="project" value="UniProtKB-KW"/>
</dbReference>
<keyword evidence="6 9" id="KW-1133">Transmembrane helix</keyword>
<evidence type="ECO:0000313" key="11">
    <source>
        <dbReference type="EMBL" id="KAK6954680.1"/>
    </source>
</evidence>
<dbReference type="PANTHER" id="PTHR15549">
    <property type="entry name" value="PAIRED IMMUNOGLOBULIN-LIKE TYPE 2 RECEPTOR"/>
    <property type="match status" value="1"/>
</dbReference>
<feature type="compositionally biased region" description="Basic and acidic residues" evidence="8">
    <location>
        <begin position="268"/>
        <end position="299"/>
    </location>
</feature>
<evidence type="ECO:0000256" key="9">
    <source>
        <dbReference type="SAM" id="Phobius"/>
    </source>
</evidence>
<comment type="caution">
    <text evidence="11">The sequence shown here is derived from an EMBL/GenBank/DDBJ whole genome shotgun (WGS) entry which is preliminary data.</text>
</comment>
<keyword evidence="7 9" id="KW-0472">Membrane</keyword>
<evidence type="ECO:0000256" key="8">
    <source>
        <dbReference type="SAM" id="MobiDB-lite"/>
    </source>
</evidence>
<dbReference type="InterPro" id="IPR049328">
    <property type="entry name" value="TM_ErbB1"/>
</dbReference>
<feature type="domain" description="Epidermal growth factor receptor-like transmembrane-juxtamembrane segment" evidence="10">
    <location>
        <begin position="170"/>
        <end position="199"/>
    </location>
</feature>
<feature type="transmembrane region" description="Helical" evidence="9">
    <location>
        <begin position="169"/>
        <end position="192"/>
    </location>
</feature>
<keyword evidence="2" id="KW-0597">Phosphoprotein</keyword>
<accession>A0AAX6MPU0</accession>
<protein>
    <recommendedName>
        <fullName evidence="10">Epidermal growth factor receptor-like transmembrane-juxtamembrane segment domain-containing protein</fullName>
    </recommendedName>
</protein>
<evidence type="ECO:0000256" key="3">
    <source>
        <dbReference type="ARBA" id="ARBA00022692"/>
    </source>
</evidence>
<dbReference type="Proteomes" id="UP001369815">
    <property type="component" value="Unassembled WGS sequence"/>
</dbReference>
<feature type="region of interest" description="Disordered" evidence="8">
    <location>
        <begin position="106"/>
        <end position="165"/>
    </location>
</feature>
<dbReference type="GO" id="GO:0071944">
    <property type="term" value="C:cell periphery"/>
    <property type="evidence" value="ECO:0007669"/>
    <property type="project" value="UniProtKB-ARBA"/>
</dbReference>